<organism evidence="1 2">
    <name type="scientific">Glycomyces rutgersensis</name>
    <dbReference type="NCBI Taxonomy" id="58115"/>
    <lineage>
        <taxon>Bacteria</taxon>
        <taxon>Bacillati</taxon>
        <taxon>Actinomycetota</taxon>
        <taxon>Actinomycetes</taxon>
        <taxon>Glycomycetales</taxon>
        <taxon>Glycomycetaceae</taxon>
        <taxon>Glycomyces</taxon>
    </lineage>
</organism>
<dbReference type="Proteomes" id="UP001501584">
    <property type="component" value="Unassembled WGS sequence"/>
</dbReference>
<gene>
    <name evidence="1" type="ORF">GCM10010403_32720</name>
</gene>
<comment type="caution">
    <text evidence="1">The sequence shown here is derived from an EMBL/GenBank/DDBJ whole genome shotgun (WGS) entry which is preliminary data.</text>
</comment>
<keyword evidence="2" id="KW-1185">Reference proteome</keyword>
<evidence type="ECO:0000313" key="1">
    <source>
        <dbReference type="EMBL" id="GAA2337738.1"/>
    </source>
</evidence>
<protein>
    <submittedName>
        <fullName evidence="1">Uncharacterized protein</fullName>
    </submittedName>
</protein>
<proteinExistence type="predicted"/>
<evidence type="ECO:0000313" key="2">
    <source>
        <dbReference type="Proteomes" id="UP001501584"/>
    </source>
</evidence>
<dbReference type="EMBL" id="BAAASX010000004">
    <property type="protein sequence ID" value="GAA2337738.1"/>
    <property type="molecule type" value="Genomic_DNA"/>
</dbReference>
<accession>A0ABN3FUC6</accession>
<reference evidence="1 2" key="1">
    <citation type="journal article" date="2019" name="Int. J. Syst. Evol. Microbiol.">
        <title>The Global Catalogue of Microorganisms (GCM) 10K type strain sequencing project: providing services to taxonomists for standard genome sequencing and annotation.</title>
        <authorList>
            <consortium name="The Broad Institute Genomics Platform"/>
            <consortium name="The Broad Institute Genome Sequencing Center for Infectious Disease"/>
            <person name="Wu L."/>
            <person name="Ma J."/>
        </authorList>
    </citation>
    <scope>NUCLEOTIDE SEQUENCE [LARGE SCALE GENOMIC DNA]</scope>
    <source>
        <strain evidence="1 2">JCM 6238</strain>
    </source>
</reference>
<sequence>MLPVAHATGHPVEGDADGDSLCHRDVLQTLPNMAAEALAGAPGECTARGLRRGLGKRFLIFLNYTSNDTYVKAVS</sequence>
<name>A0ABN3FUC6_9ACTN</name>